<keyword evidence="3" id="KW-0732">Signal</keyword>
<protein>
    <recommendedName>
        <fullName evidence="6">Biotin/lipoyl-binding protein</fullName>
    </recommendedName>
</protein>
<dbReference type="RefSeq" id="WP_344254314.1">
    <property type="nucleotide sequence ID" value="NZ_BAAARE010000006.1"/>
</dbReference>
<dbReference type="Proteomes" id="UP001500730">
    <property type="component" value="Unassembled WGS sequence"/>
</dbReference>
<comment type="caution">
    <text evidence="4">The sequence shown here is derived from an EMBL/GenBank/DDBJ whole genome shotgun (WGS) entry which is preliminary data.</text>
</comment>
<dbReference type="EMBL" id="BAAARE010000006">
    <property type="protein sequence ID" value="GAA2479245.1"/>
    <property type="molecule type" value="Genomic_DNA"/>
</dbReference>
<keyword evidence="5" id="KW-1185">Reference proteome</keyword>
<dbReference type="InterPro" id="IPR050465">
    <property type="entry name" value="UPF0194_transport"/>
</dbReference>
<sequence length="143" mass="13883">MVVIAAGALVLAGGGVAFAVNHGTASAQTQPRTVTVSHGTVQQTVSASGTIEPATEDDLSFQSAGTVDSVGVDVGQHVTKGEVLASIDATSLQSQVTLAQAVVTQAQAQVTAAGSSGSASQVAAADAQLASAQAKLVAAQQSL</sequence>
<feature type="chain" id="PRO_5047476234" description="Biotin/lipoyl-binding protein" evidence="3">
    <location>
        <begin position="20"/>
        <end position="143"/>
    </location>
</feature>
<dbReference type="Gene3D" id="2.40.50.100">
    <property type="match status" value="1"/>
</dbReference>
<proteinExistence type="predicted"/>
<name>A0ABP5YD87_9MICO</name>
<evidence type="ECO:0000256" key="3">
    <source>
        <dbReference type="SAM" id="SignalP"/>
    </source>
</evidence>
<organism evidence="4 5">
    <name type="scientific">Terrabacter carboxydivorans</name>
    <dbReference type="NCBI Taxonomy" id="619730"/>
    <lineage>
        <taxon>Bacteria</taxon>
        <taxon>Bacillati</taxon>
        <taxon>Actinomycetota</taxon>
        <taxon>Actinomycetes</taxon>
        <taxon>Micrococcales</taxon>
        <taxon>Intrasporangiaceae</taxon>
        <taxon>Terrabacter</taxon>
    </lineage>
</organism>
<accession>A0ABP5YD87</accession>
<evidence type="ECO:0000256" key="1">
    <source>
        <dbReference type="ARBA" id="ARBA00004196"/>
    </source>
</evidence>
<gene>
    <name evidence="4" type="ORF">GCM10009858_16020</name>
</gene>
<dbReference type="Gene3D" id="1.10.287.470">
    <property type="entry name" value="Helix hairpin bin"/>
    <property type="match status" value="1"/>
</dbReference>
<evidence type="ECO:0000313" key="4">
    <source>
        <dbReference type="EMBL" id="GAA2479245.1"/>
    </source>
</evidence>
<dbReference type="PANTHER" id="PTHR32347:SF23">
    <property type="entry name" value="BLL5650 PROTEIN"/>
    <property type="match status" value="1"/>
</dbReference>
<evidence type="ECO:0008006" key="6">
    <source>
        <dbReference type="Google" id="ProtNLM"/>
    </source>
</evidence>
<reference evidence="5" key="1">
    <citation type="journal article" date="2019" name="Int. J. Syst. Evol. Microbiol.">
        <title>The Global Catalogue of Microorganisms (GCM) 10K type strain sequencing project: providing services to taxonomists for standard genome sequencing and annotation.</title>
        <authorList>
            <consortium name="The Broad Institute Genomics Platform"/>
            <consortium name="The Broad Institute Genome Sequencing Center for Infectious Disease"/>
            <person name="Wu L."/>
            <person name="Ma J."/>
        </authorList>
    </citation>
    <scope>NUCLEOTIDE SEQUENCE [LARGE SCALE GENOMIC DNA]</scope>
    <source>
        <strain evidence="5">JCM 16259</strain>
    </source>
</reference>
<evidence type="ECO:0000256" key="2">
    <source>
        <dbReference type="ARBA" id="ARBA00023054"/>
    </source>
</evidence>
<comment type="subcellular location">
    <subcellularLocation>
        <location evidence="1">Cell envelope</location>
    </subcellularLocation>
</comment>
<evidence type="ECO:0000313" key="5">
    <source>
        <dbReference type="Proteomes" id="UP001500730"/>
    </source>
</evidence>
<keyword evidence="2" id="KW-0175">Coiled coil</keyword>
<feature type="signal peptide" evidence="3">
    <location>
        <begin position="1"/>
        <end position="19"/>
    </location>
</feature>
<dbReference type="PANTHER" id="PTHR32347">
    <property type="entry name" value="EFFLUX SYSTEM COMPONENT YKNX-RELATED"/>
    <property type="match status" value="1"/>
</dbReference>
<dbReference type="SUPFAM" id="SSF111369">
    <property type="entry name" value="HlyD-like secretion proteins"/>
    <property type="match status" value="1"/>
</dbReference>